<dbReference type="OMA" id="RDQQDDH"/>
<feature type="coiled-coil region" evidence="3">
    <location>
        <begin position="970"/>
        <end position="1015"/>
    </location>
</feature>
<dbReference type="PROSITE" id="PS51450">
    <property type="entry name" value="LRR"/>
    <property type="match status" value="3"/>
</dbReference>
<dbReference type="Ensembl" id="ENSCINT00000025738.2">
    <property type="protein sequence ID" value="ENSCINP00000025492.2"/>
    <property type="gene ID" value="ENSCING00000008240.3"/>
</dbReference>
<dbReference type="Proteomes" id="UP000008144">
    <property type="component" value="Chromosome 10"/>
</dbReference>
<accession>F6RDE8</accession>
<evidence type="ECO:0000313" key="6">
    <source>
        <dbReference type="Proteomes" id="UP000008144"/>
    </source>
</evidence>
<dbReference type="GeneTree" id="ENSGT00940000157414"/>
<feature type="region of interest" description="Disordered" evidence="4">
    <location>
        <begin position="328"/>
        <end position="394"/>
    </location>
</feature>
<dbReference type="AlphaFoldDB" id="F6RDE8"/>
<feature type="compositionally biased region" description="Polar residues" evidence="4">
    <location>
        <begin position="284"/>
        <end position="295"/>
    </location>
</feature>
<reference evidence="5" key="3">
    <citation type="submission" date="2025-08" db="UniProtKB">
        <authorList>
            <consortium name="Ensembl"/>
        </authorList>
    </citation>
    <scope>IDENTIFICATION</scope>
</reference>
<feature type="coiled-coil region" evidence="3">
    <location>
        <begin position="775"/>
        <end position="802"/>
    </location>
</feature>
<dbReference type="EMBL" id="EAAA01000514">
    <property type="status" value="NOT_ANNOTATED_CDS"/>
    <property type="molecule type" value="Genomic_DNA"/>
</dbReference>
<reference evidence="6" key="1">
    <citation type="journal article" date="2002" name="Science">
        <title>The draft genome of Ciona intestinalis: insights into chordate and vertebrate origins.</title>
        <authorList>
            <person name="Dehal P."/>
            <person name="Satou Y."/>
            <person name="Campbell R.K."/>
            <person name="Chapman J."/>
            <person name="Degnan B."/>
            <person name="De Tomaso A."/>
            <person name="Davidson B."/>
            <person name="Di Gregorio A."/>
            <person name="Gelpke M."/>
            <person name="Goodstein D.M."/>
            <person name="Harafuji N."/>
            <person name="Hastings K.E."/>
            <person name="Ho I."/>
            <person name="Hotta K."/>
            <person name="Huang W."/>
            <person name="Kawashima T."/>
            <person name="Lemaire P."/>
            <person name="Martinez D."/>
            <person name="Meinertzhagen I.A."/>
            <person name="Necula S."/>
            <person name="Nonaka M."/>
            <person name="Putnam N."/>
            <person name="Rash S."/>
            <person name="Saiga H."/>
            <person name="Satake M."/>
            <person name="Terry A."/>
            <person name="Yamada L."/>
            <person name="Wang H.G."/>
            <person name="Awazu S."/>
            <person name="Azumi K."/>
            <person name="Boore J."/>
            <person name="Branno M."/>
            <person name="Chin-Bow S."/>
            <person name="DeSantis R."/>
            <person name="Doyle S."/>
            <person name="Francino P."/>
            <person name="Keys D.N."/>
            <person name="Haga S."/>
            <person name="Hayashi H."/>
            <person name="Hino K."/>
            <person name="Imai K.S."/>
            <person name="Inaba K."/>
            <person name="Kano S."/>
            <person name="Kobayashi K."/>
            <person name="Kobayashi M."/>
            <person name="Lee B.I."/>
            <person name="Makabe K.W."/>
            <person name="Manohar C."/>
            <person name="Matassi G."/>
            <person name="Medina M."/>
            <person name="Mochizuki Y."/>
            <person name="Mount S."/>
            <person name="Morishita T."/>
            <person name="Miura S."/>
            <person name="Nakayama A."/>
            <person name="Nishizaka S."/>
            <person name="Nomoto H."/>
            <person name="Ohta F."/>
            <person name="Oishi K."/>
            <person name="Rigoutsos I."/>
            <person name="Sano M."/>
            <person name="Sasaki A."/>
            <person name="Sasakura Y."/>
            <person name="Shoguchi E."/>
            <person name="Shin-i T."/>
            <person name="Spagnuolo A."/>
            <person name="Stainier D."/>
            <person name="Suzuki M.M."/>
            <person name="Tassy O."/>
            <person name="Takatori N."/>
            <person name="Tokuoka M."/>
            <person name="Yagi K."/>
            <person name="Yoshizaki F."/>
            <person name="Wada S."/>
            <person name="Zhang C."/>
            <person name="Hyatt P.D."/>
            <person name="Larimer F."/>
            <person name="Detter C."/>
            <person name="Doggett N."/>
            <person name="Glavina T."/>
            <person name="Hawkins T."/>
            <person name="Richardson P."/>
            <person name="Lucas S."/>
            <person name="Kohara Y."/>
            <person name="Levine M."/>
            <person name="Satoh N."/>
            <person name="Rokhsar D.S."/>
        </authorList>
    </citation>
    <scope>NUCLEOTIDE SEQUENCE [LARGE SCALE GENOMIC DNA]</scope>
</reference>
<dbReference type="FunCoup" id="F6RDE8">
    <property type="interactions" value="1"/>
</dbReference>
<evidence type="ECO:0000256" key="4">
    <source>
        <dbReference type="SAM" id="MobiDB-lite"/>
    </source>
</evidence>
<dbReference type="Gene3D" id="3.80.10.10">
    <property type="entry name" value="Ribonuclease Inhibitor"/>
    <property type="match status" value="2"/>
</dbReference>
<dbReference type="InParanoid" id="F6RDE8"/>
<name>F6RDE8_CIOIN</name>
<feature type="coiled-coil region" evidence="3">
    <location>
        <begin position="429"/>
        <end position="506"/>
    </location>
</feature>
<keyword evidence="2" id="KW-0677">Repeat</keyword>
<feature type="coiled-coil region" evidence="3">
    <location>
        <begin position="606"/>
        <end position="665"/>
    </location>
</feature>
<evidence type="ECO:0000256" key="3">
    <source>
        <dbReference type="SAM" id="Coils"/>
    </source>
</evidence>
<keyword evidence="3" id="KW-0175">Coiled coil</keyword>
<proteinExistence type="predicted"/>
<feature type="region of interest" description="Disordered" evidence="4">
    <location>
        <begin position="273"/>
        <end position="295"/>
    </location>
</feature>
<evidence type="ECO:0008006" key="7">
    <source>
        <dbReference type="Google" id="ProtNLM"/>
    </source>
</evidence>
<organism evidence="5 6">
    <name type="scientific">Ciona intestinalis</name>
    <name type="common">Transparent sea squirt</name>
    <name type="synonym">Ascidia intestinalis</name>
    <dbReference type="NCBI Taxonomy" id="7719"/>
    <lineage>
        <taxon>Eukaryota</taxon>
        <taxon>Metazoa</taxon>
        <taxon>Chordata</taxon>
        <taxon>Tunicata</taxon>
        <taxon>Ascidiacea</taxon>
        <taxon>Phlebobranchia</taxon>
        <taxon>Cionidae</taxon>
        <taxon>Ciona</taxon>
    </lineage>
</organism>
<sequence>RIMNSENIFHIDENLETVSQLNIGANVKSLSLHSNRIKHLDGLQNALQLKSLDVSSNQLVCMTGLAHLFNLRSLNLSCNSISSVYVDGLTNLVELNLSYNKIVILDCFDQFKVPESTLQVLLLHGNNISNLETVVQNLKGILSLKHLVFKLDGDDAGNPVCREPGYRARMLNELPQLTSLDHIDRNGCSSMYDVPVFVFNSDAEYLLQSSSETSGVPDHLFTPLNRRIPDTINVVEKPSNIEPSTTMLNQSSVLTPQCDELPTPRINQILQKRKTSKISELPSPIQSNTSDDTQVNDKVSFNRNLRTECLVLHLTIKEALNYKFGAVDQSHTKSDLPSSTANNEEQREDSEVSNKENVSKIPSKIPQIQDKVKSPATKRKRFTHVQHKPAVPQRTNEKQTFMVTSVLRDRIFFHLIKELENEREQRWKAEQASGKLASAVREMNSAQVEAKSLQNLAAQTTERLKQMLLNQKETNQQLKDNNEELKEESEALNVKLEAAHATVEEQKNVIRVHQKSLSKLKGDLATVTKTQIQVKKLQVMQMKLNEITKESEAKHVTNKQLEQSIKELQTMMVAKDESMRQAMSNKISIDSAEFQHIVAQRVAQDEEKHQINMQHMDDKIKTLQQEYFQLENEFREALHIEADRYNEVNNKYEVAKLNADKYQQVYQASCENEEKSKRLISQMTTIIKQQKVKIEEMLKSKSEINIQYQSQFKSLEASLEAERQQVSQLKQANQDRSRLLSQNVALQSLIDGLREERKVWGEELAHQGSSLAQDRGRFEMKIESLNAEISSLRKNNERDLDLLRIKTKVVDDQTDTIVKMKEALVQKDNEVRAKLDENLRHLHELEQQVDDLTQDNVALKEQNDHLVNRKLQLKAEINEQTQELTTLKDEHRRLKSKWSDKGELLTKLEIQVKNINVAAREREMKLTQENQDALEAKRLLEDRIARMDSTFQEQLDTIRVSHEQQIHTIQQQHQLELDRCNKKVHSAEEEMREILRDAENQKKNMQMKLSHIKNDFHELFA</sequence>
<dbReference type="HOGENOM" id="CLU_011297_1_0_1"/>
<reference evidence="5" key="4">
    <citation type="submission" date="2025-09" db="UniProtKB">
        <authorList>
            <consortium name="Ensembl"/>
        </authorList>
    </citation>
    <scope>IDENTIFICATION</scope>
</reference>
<dbReference type="SMART" id="SM00365">
    <property type="entry name" value="LRR_SD22"/>
    <property type="match status" value="3"/>
</dbReference>
<dbReference type="STRING" id="7719.ENSCINP00000025492"/>
<dbReference type="PANTHER" id="PTHR15454">
    <property type="entry name" value="NISCHARIN RELATED"/>
    <property type="match status" value="1"/>
</dbReference>
<feature type="coiled-coil region" evidence="3">
    <location>
        <begin position="835"/>
        <end position="943"/>
    </location>
</feature>
<evidence type="ECO:0000313" key="5">
    <source>
        <dbReference type="Ensembl" id="ENSCINP00000025492.2"/>
    </source>
</evidence>
<keyword evidence="1" id="KW-0433">Leucine-rich repeat</keyword>
<dbReference type="InterPro" id="IPR001611">
    <property type="entry name" value="Leu-rich_rpt"/>
</dbReference>
<keyword evidence="6" id="KW-1185">Reference proteome</keyword>
<evidence type="ECO:0000256" key="2">
    <source>
        <dbReference type="ARBA" id="ARBA00022737"/>
    </source>
</evidence>
<dbReference type="SUPFAM" id="SSF52075">
    <property type="entry name" value="Outer arm dynein light chain 1"/>
    <property type="match status" value="1"/>
</dbReference>
<feature type="coiled-coil region" evidence="3">
    <location>
        <begin position="705"/>
        <end position="732"/>
    </location>
</feature>
<evidence type="ECO:0000256" key="1">
    <source>
        <dbReference type="ARBA" id="ARBA00022614"/>
    </source>
</evidence>
<dbReference type="InterPro" id="IPR032675">
    <property type="entry name" value="LRR_dom_sf"/>
</dbReference>
<dbReference type="PANTHER" id="PTHR15454:SF34">
    <property type="entry name" value="LEUCINE-RICH REPEAT AND COILED-COIL DOMAIN-CONTAINING PROTEIN 1"/>
    <property type="match status" value="1"/>
</dbReference>
<feature type="compositionally biased region" description="Basic residues" evidence="4">
    <location>
        <begin position="376"/>
        <end position="387"/>
    </location>
</feature>
<reference evidence="5" key="2">
    <citation type="journal article" date="2008" name="Genome Biol.">
        <title>Improved genome assembly and evidence-based global gene model set for the chordate Ciona intestinalis: new insight into intron and operon populations.</title>
        <authorList>
            <person name="Satou Y."/>
            <person name="Mineta K."/>
            <person name="Ogasawara M."/>
            <person name="Sasakura Y."/>
            <person name="Shoguchi E."/>
            <person name="Ueno K."/>
            <person name="Yamada L."/>
            <person name="Matsumoto J."/>
            <person name="Wasserscheid J."/>
            <person name="Dewar K."/>
            <person name="Wiley G.B."/>
            <person name="Macmil S.L."/>
            <person name="Roe B.A."/>
            <person name="Zeller R.W."/>
            <person name="Hastings K.E."/>
            <person name="Lemaire P."/>
            <person name="Lindquist E."/>
            <person name="Endo T."/>
            <person name="Hotta K."/>
            <person name="Inaba K."/>
        </authorList>
    </citation>
    <scope>NUCLEOTIDE SEQUENCE [LARGE SCALE GENOMIC DNA]</scope>
    <source>
        <strain evidence="5">wild type</strain>
    </source>
</reference>
<protein>
    <recommendedName>
        <fullName evidence="7">Leucine-rich repeat and coiled-coil domain-containing protein 1</fullName>
    </recommendedName>
</protein>
<feature type="compositionally biased region" description="Basic and acidic residues" evidence="4">
    <location>
        <begin position="349"/>
        <end position="358"/>
    </location>
</feature>